<keyword evidence="4" id="KW-1185">Reference proteome</keyword>
<feature type="chain" id="PRO_5042887734" description="Secreted protein" evidence="2">
    <location>
        <begin position="18"/>
        <end position="159"/>
    </location>
</feature>
<name>A0AAQ3TU63_PASNO</name>
<dbReference type="AlphaFoldDB" id="A0AAQ3TU63"/>
<proteinExistence type="predicted"/>
<evidence type="ECO:0008006" key="5">
    <source>
        <dbReference type="Google" id="ProtNLM"/>
    </source>
</evidence>
<feature type="region of interest" description="Disordered" evidence="1">
    <location>
        <begin position="120"/>
        <end position="159"/>
    </location>
</feature>
<gene>
    <name evidence="3" type="ORF">U9M48_027076</name>
</gene>
<feature type="signal peptide" evidence="2">
    <location>
        <begin position="1"/>
        <end position="17"/>
    </location>
</feature>
<accession>A0AAQ3TU63</accession>
<evidence type="ECO:0000313" key="4">
    <source>
        <dbReference type="Proteomes" id="UP001341281"/>
    </source>
</evidence>
<evidence type="ECO:0000256" key="1">
    <source>
        <dbReference type="SAM" id="MobiDB-lite"/>
    </source>
</evidence>
<keyword evidence="2" id="KW-0732">Signal</keyword>
<evidence type="ECO:0000256" key="2">
    <source>
        <dbReference type="SAM" id="SignalP"/>
    </source>
</evidence>
<feature type="compositionally biased region" description="Low complexity" evidence="1">
    <location>
        <begin position="37"/>
        <end position="53"/>
    </location>
</feature>
<reference evidence="3 4" key="1">
    <citation type="submission" date="2024-02" db="EMBL/GenBank/DDBJ databases">
        <title>High-quality chromosome-scale genome assembly of Pensacola bahiagrass (Paspalum notatum Flugge var. saurae).</title>
        <authorList>
            <person name="Vega J.M."/>
            <person name="Podio M."/>
            <person name="Orjuela J."/>
            <person name="Siena L.A."/>
            <person name="Pessino S.C."/>
            <person name="Combes M.C."/>
            <person name="Mariac C."/>
            <person name="Albertini E."/>
            <person name="Pupilli F."/>
            <person name="Ortiz J.P.A."/>
            <person name="Leblanc O."/>
        </authorList>
    </citation>
    <scope>NUCLEOTIDE SEQUENCE [LARGE SCALE GENOMIC DNA]</scope>
    <source>
        <strain evidence="3">R1</strain>
        <tissue evidence="3">Leaf</tissue>
    </source>
</reference>
<feature type="region of interest" description="Disordered" evidence="1">
    <location>
        <begin position="16"/>
        <end position="93"/>
    </location>
</feature>
<organism evidence="3 4">
    <name type="scientific">Paspalum notatum var. saurae</name>
    <dbReference type="NCBI Taxonomy" id="547442"/>
    <lineage>
        <taxon>Eukaryota</taxon>
        <taxon>Viridiplantae</taxon>
        <taxon>Streptophyta</taxon>
        <taxon>Embryophyta</taxon>
        <taxon>Tracheophyta</taxon>
        <taxon>Spermatophyta</taxon>
        <taxon>Magnoliopsida</taxon>
        <taxon>Liliopsida</taxon>
        <taxon>Poales</taxon>
        <taxon>Poaceae</taxon>
        <taxon>PACMAD clade</taxon>
        <taxon>Panicoideae</taxon>
        <taxon>Andropogonodae</taxon>
        <taxon>Paspaleae</taxon>
        <taxon>Paspalinae</taxon>
        <taxon>Paspalum</taxon>
    </lineage>
</organism>
<dbReference type="Proteomes" id="UP001341281">
    <property type="component" value="Chromosome 06"/>
</dbReference>
<evidence type="ECO:0000313" key="3">
    <source>
        <dbReference type="EMBL" id="WVZ79504.1"/>
    </source>
</evidence>
<protein>
    <recommendedName>
        <fullName evidence="5">Secreted protein</fullName>
    </recommendedName>
</protein>
<sequence>MLTPAIILSVLLPRASSSPLVNSPSAVSRPAPGSPSGGEPPYALLPSGGALPLPRLPIRRKASSSRSLSGNGKLPLCSAMWPPHSRPSTSTSCTDRLHLLPQAATLFSSGGVSIRAYAEPLRVRPRSAPRLPHSSRSIPEPPSSPRSTPSRTAWIQLRR</sequence>
<dbReference type="EMBL" id="CP144750">
    <property type="protein sequence ID" value="WVZ79504.1"/>
    <property type="molecule type" value="Genomic_DNA"/>
</dbReference>